<accession>A0AA35LQT8</accession>
<evidence type="ECO:0000313" key="1">
    <source>
        <dbReference type="EMBL" id="CAI6027666.1"/>
    </source>
</evidence>
<protein>
    <submittedName>
        <fullName evidence="1">Uncharacterized protein</fullName>
    </submittedName>
</protein>
<name>A0AA35LQT8_9HYPO</name>
<sequence>MENRTLDEWYFNEMSTINHNAPEFQSQTLSIIDQLLRGSLLTGVPNLEFVLIDLRNVAEVHVKAAEAGSAYIYRGRSVMMSSIESPKFSSRFMLLRITSKPRTIKVDSAPFGPLMGLTPRWLNAKVGIRFSVESFGASTSLGLSIMQTFKLLLNGTMVVTTAKS</sequence>
<proteinExistence type="predicted"/>
<dbReference type="Proteomes" id="UP001160390">
    <property type="component" value="Unassembled WGS sequence"/>
</dbReference>
<dbReference type="AlphaFoldDB" id="A0AA35LQT8"/>
<dbReference type="EMBL" id="CABFNP030000469">
    <property type="protein sequence ID" value="CAI6027666.1"/>
    <property type="molecule type" value="Genomic_DNA"/>
</dbReference>
<keyword evidence="2" id="KW-1185">Reference proteome</keyword>
<organism evidence="1 2">
    <name type="scientific">Clonostachys chloroleuca</name>
    <dbReference type="NCBI Taxonomy" id="1926264"/>
    <lineage>
        <taxon>Eukaryota</taxon>
        <taxon>Fungi</taxon>
        <taxon>Dikarya</taxon>
        <taxon>Ascomycota</taxon>
        <taxon>Pezizomycotina</taxon>
        <taxon>Sordariomycetes</taxon>
        <taxon>Hypocreomycetidae</taxon>
        <taxon>Hypocreales</taxon>
        <taxon>Bionectriaceae</taxon>
        <taxon>Clonostachys</taxon>
    </lineage>
</organism>
<evidence type="ECO:0000313" key="2">
    <source>
        <dbReference type="Proteomes" id="UP001160390"/>
    </source>
</evidence>
<gene>
    <name evidence="1" type="ORF">CCHLO57077_00019761</name>
</gene>
<comment type="caution">
    <text evidence="1">The sequence shown here is derived from an EMBL/GenBank/DDBJ whole genome shotgun (WGS) entry which is preliminary data.</text>
</comment>
<reference evidence="1" key="1">
    <citation type="submission" date="2023-01" db="EMBL/GenBank/DDBJ databases">
        <authorList>
            <person name="Piombo E."/>
        </authorList>
    </citation>
    <scope>NUCLEOTIDE SEQUENCE</scope>
</reference>